<dbReference type="RefSeq" id="WP_209978812.1">
    <property type="nucleotide sequence ID" value="NZ_JAGINO010000002.1"/>
</dbReference>
<comment type="caution">
    <text evidence="2">The sequence shown here is derived from an EMBL/GenBank/DDBJ whole genome shotgun (WGS) entry which is preliminary data.</text>
</comment>
<dbReference type="InterPro" id="IPR000182">
    <property type="entry name" value="GNAT_dom"/>
</dbReference>
<dbReference type="PROSITE" id="PS51186">
    <property type="entry name" value="GNAT"/>
    <property type="match status" value="1"/>
</dbReference>
<dbReference type="Gene3D" id="3.40.630.30">
    <property type="match status" value="1"/>
</dbReference>
<dbReference type="CDD" id="cd04301">
    <property type="entry name" value="NAT_SF"/>
    <property type="match status" value="1"/>
</dbReference>
<dbReference type="Pfam" id="PF13673">
    <property type="entry name" value="Acetyltransf_10"/>
    <property type="match status" value="1"/>
</dbReference>
<protein>
    <submittedName>
        <fullName evidence="2">ElaA protein</fullName>
    </submittedName>
</protein>
<sequence>MPSPEPAPPAVPPPPLLPAIRRVGLDALTTHELYELLRLRSSVFVVEQTCPYPDIDGRDANALHLIATDRSGNIAGCARCLPPTGDAPDAPVSFGRLAVDRSHRATGLGRALVAEALSVLAETWPGRTVVIGAQLHLERFYGGFGFRRSGAVYDDFGIAHIDMHLQR</sequence>
<dbReference type="SUPFAM" id="SSF55729">
    <property type="entry name" value="Acyl-CoA N-acyltransferases (Nat)"/>
    <property type="match status" value="1"/>
</dbReference>
<evidence type="ECO:0000259" key="1">
    <source>
        <dbReference type="PROSITE" id="PS51186"/>
    </source>
</evidence>
<keyword evidence="3" id="KW-1185">Reference proteome</keyword>
<feature type="domain" description="N-acetyltransferase" evidence="1">
    <location>
        <begin position="23"/>
        <end position="167"/>
    </location>
</feature>
<name>A0ABU0MEK7_9PROT</name>
<evidence type="ECO:0000313" key="2">
    <source>
        <dbReference type="EMBL" id="MDQ0531870.1"/>
    </source>
</evidence>
<proteinExistence type="predicted"/>
<evidence type="ECO:0000313" key="3">
    <source>
        <dbReference type="Proteomes" id="UP001244552"/>
    </source>
</evidence>
<gene>
    <name evidence="2" type="ORF">QO018_000706</name>
</gene>
<reference evidence="2 3" key="1">
    <citation type="submission" date="2023-07" db="EMBL/GenBank/DDBJ databases">
        <title>Genomic Encyclopedia of Type Strains, Phase IV (KMG-IV): sequencing the most valuable type-strain genomes for metagenomic binning, comparative biology and taxonomic classification.</title>
        <authorList>
            <person name="Goeker M."/>
        </authorList>
    </citation>
    <scope>NUCLEOTIDE SEQUENCE [LARGE SCALE GENOMIC DNA]</scope>
    <source>
        <strain evidence="2 3">DSM 19922</strain>
    </source>
</reference>
<dbReference type="Proteomes" id="UP001244552">
    <property type="component" value="Unassembled WGS sequence"/>
</dbReference>
<dbReference type="InterPro" id="IPR016181">
    <property type="entry name" value="Acyl_CoA_acyltransferase"/>
</dbReference>
<accession>A0ABU0MEK7</accession>
<organism evidence="2 3">
    <name type="scientific">Azospirillum picis</name>
    <dbReference type="NCBI Taxonomy" id="488438"/>
    <lineage>
        <taxon>Bacteria</taxon>
        <taxon>Pseudomonadati</taxon>
        <taxon>Pseudomonadota</taxon>
        <taxon>Alphaproteobacteria</taxon>
        <taxon>Rhodospirillales</taxon>
        <taxon>Azospirillaceae</taxon>
        <taxon>Azospirillum</taxon>
    </lineage>
</organism>
<dbReference type="EMBL" id="JAUSVU010000002">
    <property type="protein sequence ID" value="MDQ0531870.1"/>
    <property type="molecule type" value="Genomic_DNA"/>
</dbReference>